<dbReference type="InterPro" id="IPR014509">
    <property type="entry name" value="YjdF-like"/>
</dbReference>
<evidence type="ECO:0008006" key="3">
    <source>
        <dbReference type="Google" id="ProtNLM"/>
    </source>
</evidence>
<protein>
    <recommendedName>
        <fullName evidence="3">DUF2238 domain-containing protein</fullName>
    </recommendedName>
</protein>
<dbReference type="Proteomes" id="UP000627984">
    <property type="component" value="Unassembled WGS sequence"/>
</dbReference>
<organism evidence="1 2">
    <name type="scientific">Planomonospora parontospora</name>
    <dbReference type="NCBI Taxonomy" id="58119"/>
    <lineage>
        <taxon>Bacteria</taxon>
        <taxon>Bacillati</taxon>
        <taxon>Actinomycetota</taxon>
        <taxon>Actinomycetes</taxon>
        <taxon>Streptosporangiales</taxon>
        <taxon>Streptosporangiaceae</taxon>
        <taxon>Planomonospora</taxon>
    </lineage>
</organism>
<comment type="caution">
    <text evidence="1">The sequence shown here is derived from an EMBL/GenBank/DDBJ whole genome shotgun (WGS) entry which is preliminary data.</text>
</comment>
<dbReference type="EMBL" id="BMQD01000010">
    <property type="protein sequence ID" value="GGK73098.1"/>
    <property type="molecule type" value="Genomic_DNA"/>
</dbReference>
<evidence type="ECO:0000313" key="2">
    <source>
        <dbReference type="Proteomes" id="UP000627984"/>
    </source>
</evidence>
<dbReference type="Pfam" id="PF09997">
    <property type="entry name" value="DUF2238"/>
    <property type="match status" value="1"/>
</dbReference>
<dbReference type="AlphaFoldDB" id="A0AA37BID9"/>
<name>A0AA37BID9_9ACTN</name>
<accession>A0AA37BID9</accession>
<reference evidence="1" key="1">
    <citation type="journal article" date="2014" name="Int. J. Syst. Evol. Microbiol.">
        <title>Complete genome sequence of Corynebacterium casei LMG S-19264T (=DSM 44701T), isolated from a smear-ripened cheese.</title>
        <authorList>
            <consortium name="US DOE Joint Genome Institute (JGI-PGF)"/>
            <person name="Walter F."/>
            <person name="Albersmeier A."/>
            <person name="Kalinowski J."/>
            <person name="Ruckert C."/>
        </authorList>
    </citation>
    <scope>NUCLEOTIDE SEQUENCE</scope>
    <source>
        <strain evidence="1">JCM 3093</strain>
    </source>
</reference>
<evidence type="ECO:0000313" key="1">
    <source>
        <dbReference type="EMBL" id="GGK73098.1"/>
    </source>
</evidence>
<gene>
    <name evidence="1" type="ORF">GCM10010126_35660</name>
</gene>
<proteinExistence type="predicted"/>
<sequence length="197" mass="21354">MALTWVAPPYPAEQALHHSLTAVALLALIPLRRHYALPPASLAAVLGFLALHSVAARWMYSYVPYDEWSAALAGVRLSDVFGWERNHFDRLVHLSYGLCAAPVLVRYLRDRWGLRPLPAVAAGVELVLSTSALYELLEWAIAVTTSPEIAEVYNGQQGDVWDAHKDIALACLGALAAAAVMLLRSLREAAAGSASRS</sequence>
<reference evidence="1" key="2">
    <citation type="submission" date="2022-09" db="EMBL/GenBank/DDBJ databases">
        <authorList>
            <person name="Sun Q."/>
            <person name="Ohkuma M."/>
        </authorList>
    </citation>
    <scope>NUCLEOTIDE SEQUENCE</scope>
    <source>
        <strain evidence="1">JCM 3093</strain>
    </source>
</reference>